<dbReference type="OrthoDB" id="1924677at2759"/>
<keyword evidence="2" id="KW-1185">Reference proteome</keyword>
<dbReference type="Pfam" id="PF00646">
    <property type="entry name" value="F-box"/>
    <property type="match status" value="1"/>
</dbReference>
<feature type="domain" description="F-box" evidence="1">
    <location>
        <begin position="1"/>
        <end position="50"/>
    </location>
</feature>
<dbReference type="Gene3D" id="1.20.1280.50">
    <property type="match status" value="1"/>
</dbReference>
<dbReference type="InterPro" id="IPR036047">
    <property type="entry name" value="F-box-like_dom_sf"/>
</dbReference>
<evidence type="ECO:0000259" key="1">
    <source>
        <dbReference type="PROSITE" id="PS50181"/>
    </source>
</evidence>
<evidence type="ECO:0000313" key="3">
    <source>
        <dbReference type="RefSeq" id="XP_022720764.1"/>
    </source>
</evidence>
<name>A0A6P5WXE7_DURZI</name>
<evidence type="ECO:0000313" key="2">
    <source>
        <dbReference type="Proteomes" id="UP000515121"/>
    </source>
</evidence>
<sequence length="207" mass="23694">MVAGDLPEDLTSNILSRLPIKSLLHFSCVHKTWNSLLKSSYFITSHFKNPNNKDYGLIFVKYQDPEKPRFRLVTCDTYDIRLDLGLPSKSLRWCFYVGGSCNGLVCLFDVGHLQLQEYEGNPFAESSEGQSARIARSKGKAKKHHYDIFRGSLSSGGRPNSSNFEYSESYASTQRHYYPPDQFNFRSPYGYPPPYGYYPPQMYPSPP</sequence>
<dbReference type="InterPro" id="IPR050796">
    <property type="entry name" value="SCF_F-box_component"/>
</dbReference>
<dbReference type="PANTHER" id="PTHR31672">
    <property type="entry name" value="BNACNNG10540D PROTEIN"/>
    <property type="match status" value="1"/>
</dbReference>
<dbReference type="RefSeq" id="XP_022720764.1">
    <property type="nucleotide sequence ID" value="XM_022865029.1"/>
</dbReference>
<protein>
    <submittedName>
        <fullName evidence="3">F-box protein At1g33530</fullName>
    </submittedName>
</protein>
<dbReference type="AlphaFoldDB" id="A0A6P5WXE7"/>
<reference evidence="3" key="1">
    <citation type="submission" date="2025-08" db="UniProtKB">
        <authorList>
            <consortium name="RefSeq"/>
        </authorList>
    </citation>
    <scope>IDENTIFICATION</scope>
    <source>
        <tissue evidence="3">Fruit stalk</tissue>
    </source>
</reference>
<dbReference type="Proteomes" id="UP000515121">
    <property type="component" value="Unplaced"/>
</dbReference>
<dbReference type="InterPro" id="IPR001810">
    <property type="entry name" value="F-box_dom"/>
</dbReference>
<proteinExistence type="predicted"/>
<dbReference type="KEGG" id="dzi:111278375"/>
<dbReference type="SUPFAM" id="SSF81383">
    <property type="entry name" value="F-box domain"/>
    <property type="match status" value="1"/>
</dbReference>
<dbReference type="CDD" id="cd22157">
    <property type="entry name" value="F-box_AtFBW1-like"/>
    <property type="match status" value="1"/>
</dbReference>
<organism evidence="2 3">
    <name type="scientific">Durio zibethinus</name>
    <name type="common">Durian</name>
    <dbReference type="NCBI Taxonomy" id="66656"/>
    <lineage>
        <taxon>Eukaryota</taxon>
        <taxon>Viridiplantae</taxon>
        <taxon>Streptophyta</taxon>
        <taxon>Embryophyta</taxon>
        <taxon>Tracheophyta</taxon>
        <taxon>Spermatophyta</taxon>
        <taxon>Magnoliopsida</taxon>
        <taxon>eudicotyledons</taxon>
        <taxon>Gunneridae</taxon>
        <taxon>Pentapetalae</taxon>
        <taxon>rosids</taxon>
        <taxon>malvids</taxon>
        <taxon>Malvales</taxon>
        <taxon>Malvaceae</taxon>
        <taxon>Helicteroideae</taxon>
        <taxon>Durio</taxon>
    </lineage>
</organism>
<dbReference type="PROSITE" id="PS50181">
    <property type="entry name" value="FBOX"/>
    <property type="match status" value="1"/>
</dbReference>
<accession>A0A6P5WXE7</accession>
<dbReference type="SMART" id="SM00256">
    <property type="entry name" value="FBOX"/>
    <property type="match status" value="1"/>
</dbReference>
<gene>
    <name evidence="3" type="primary">LOC111278375</name>
</gene>
<dbReference type="GeneID" id="111278375"/>
<dbReference type="PANTHER" id="PTHR31672:SF13">
    <property type="entry name" value="F-BOX PROTEIN CPR30-LIKE"/>
    <property type="match status" value="1"/>
</dbReference>